<keyword evidence="1 5" id="KW-0808">Transferase</keyword>
<protein>
    <submittedName>
        <fullName evidence="5">Cofc, f420 2-phospho-l-lactate guanylyltransferase</fullName>
    </submittedName>
</protein>
<dbReference type="InterPro" id="IPR002835">
    <property type="entry name" value="CofC"/>
</dbReference>
<dbReference type="InterPro" id="IPR029044">
    <property type="entry name" value="Nucleotide-diphossugar_trans"/>
</dbReference>
<dbReference type="Pfam" id="PF01983">
    <property type="entry name" value="CofC"/>
    <property type="match status" value="1"/>
</dbReference>
<keyword evidence="4" id="KW-0342">GTP-binding</keyword>
<dbReference type="AlphaFoldDB" id="A0A0W8F4F7"/>
<keyword evidence="2 5" id="KW-0548">Nucleotidyltransferase</keyword>
<dbReference type="GO" id="GO:0005525">
    <property type="term" value="F:GTP binding"/>
    <property type="evidence" value="ECO:0007669"/>
    <property type="project" value="UniProtKB-KW"/>
</dbReference>
<sequence length="212" mass="22834">MPVPALIPFKPTNPKTRLSCVLDQPEREKFARLMLCDVITAVAGAGCEPVILATEPFSFEGVGVVLDPRGLNESINAYLERTSGPLLIIMADTPLVRAAAVRRLLSTPSDMAIVPGRGGGTNAIYLSCADRFRVSYYGASFQKHLGIAAECGLSCEVVDSFLIHTDIDEKEDLVELLIHGTGRSSGFLKELGFAITTEKGRVGVDRLRTDTP</sequence>
<dbReference type="NCBIfam" id="TIGR03552">
    <property type="entry name" value="F420_cofC"/>
    <property type="match status" value="1"/>
</dbReference>
<name>A0A0W8F4F7_9ZZZZ</name>
<keyword evidence="3" id="KW-0547">Nucleotide-binding</keyword>
<accession>A0A0W8F4F7</accession>
<dbReference type="PANTHER" id="PTHR40392:SF1">
    <property type="entry name" value="2-PHOSPHO-L-LACTATE GUANYLYLTRANSFERASE"/>
    <property type="match status" value="1"/>
</dbReference>
<proteinExistence type="inferred from homology"/>
<dbReference type="SUPFAM" id="SSF53448">
    <property type="entry name" value="Nucleotide-diphospho-sugar transferases"/>
    <property type="match status" value="1"/>
</dbReference>
<dbReference type="Gene3D" id="3.90.550.10">
    <property type="entry name" value="Spore Coat Polysaccharide Biosynthesis Protein SpsA, Chain A"/>
    <property type="match status" value="1"/>
</dbReference>
<dbReference type="GO" id="GO:0043814">
    <property type="term" value="F:phospholactate guanylyltransferase activity"/>
    <property type="evidence" value="ECO:0007669"/>
    <property type="project" value="InterPro"/>
</dbReference>
<dbReference type="Gene3D" id="6.10.140.50">
    <property type="match status" value="1"/>
</dbReference>
<evidence type="ECO:0000256" key="1">
    <source>
        <dbReference type="ARBA" id="ARBA00022679"/>
    </source>
</evidence>
<dbReference type="EMBL" id="LNQE01001534">
    <property type="protein sequence ID" value="KUG15756.1"/>
    <property type="molecule type" value="Genomic_DNA"/>
</dbReference>
<evidence type="ECO:0000256" key="2">
    <source>
        <dbReference type="ARBA" id="ARBA00022695"/>
    </source>
</evidence>
<gene>
    <name evidence="5" type="ORF">ASZ90_014574</name>
</gene>
<reference evidence="5" key="1">
    <citation type="journal article" date="2015" name="Proc. Natl. Acad. Sci. U.S.A.">
        <title>Networks of energetic and metabolic interactions define dynamics in microbial communities.</title>
        <authorList>
            <person name="Embree M."/>
            <person name="Liu J.K."/>
            <person name="Al-Bassam M.M."/>
            <person name="Zengler K."/>
        </authorList>
    </citation>
    <scope>NUCLEOTIDE SEQUENCE</scope>
</reference>
<evidence type="ECO:0000256" key="3">
    <source>
        <dbReference type="ARBA" id="ARBA00022741"/>
    </source>
</evidence>
<evidence type="ECO:0000256" key="4">
    <source>
        <dbReference type="ARBA" id="ARBA00023134"/>
    </source>
</evidence>
<organism evidence="5">
    <name type="scientific">hydrocarbon metagenome</name>
    <dbReference type="NCBI Taxonomy" id="938273"/>
    <lineage>
        <taxon>unclassified sequences</taxon>
        <taxon>metagenomes</taxon>
        <taxon>ecological metagenomes</taxon>
    </lineage>
</organism>
<evidence type="ECO:0000313" key="5">
    <source>
        <dbReference type="EMBL" id="KUG15756.1"/>
    </source>
</evidence>
<comment type="caution">
    <text evidence="5">The sequence shown here is derived from an EMBL/GenBank/DDBJ whole genome shotgun (WGS) entry which is preliminary data.</text>
</comment>
<dbReference type="HAMAP" id="MF_02114">
    <property type="entry name" value="CofC"/>
    <property type="match status" value="1"/>
</dbReference>
<dbReference type="PANTHER" id="PTHR40392">
    <property type="entry name" value="2-PHOSPHO-L-LACTATE GUANYLYLTRANSFERASE"/>
    <property type="match status" value="1"/>
</dbReference>